<reference evidence="4" key="1">
    <citation type="journal article" date="2020" name="Stud. Mycol.">
        <title>101 Dothideomycetes genomes: a test case for predicting lifestyles and emergence of pathogens.</title>
        <authorList>
            <person name="Haridas S."/>
            <person name="Albert R."/>
            <person name="Binder M."/>
            <person name="Bloem J."/>
            <person name="Labutti K."/>
            <person name="Salamov A."/>
            <person name="Andreopoulos B."/>
            <person name="Baker S."/>
            <person name="Barry K."/>
            <person name="Bills G."/>
            <person name="Bluhm B."/>
            <person name="Cannon C."/>
            <person name="Castanera R."/>
            <person name="Culley D."/>
            <person name="Daum C."/>
            <person name="Ezra D."/>
            <person name="Gonzalez J."/>
            <person name="Henrissat B."/>
            <person name="Kuo A."/>
            <person name="Liang C."/>
            <person name="Lipzen A."/>
            <person name="Lutzoni F."/>
            <person name="Magnuson J."/>
            <person name="Mondo S."/>
            <person name="Nolan M."/>
            <person name="Ohm R."/>
            <person name="Pangilinan J."/>
            <person name="Park H.-J."/>
            <person name="Ramirez L."/>
            <person name="Alfaro M."/>
            <person name="Sun H."/>
            <person name="Tritt A."/>
            <person name="Yoshinaga Y."/>
            <person name="Zwiers L.-H."/>
            <person name="Turgeon B."/>
            <person name="Goodwin S."/>
            <person name="Spatafora J."/>
            <person name="Crous P."/>
            <person name="Grigoriev I."/>
        </authorList>
    </citation>
    <scope>NUCLEOTIDE SEQUENCE</scope>
    <source>
        <strain evidence="4">CBS 480.64</strain>
    </source>
</reference>
<organism evidence="4 5">
    <name type="scientific">Piedraia hortae CBS 480.64</name>
    <dbReference type="NCBI Taxonomy" id="1314780"/>
    <lineage>
        <taxon>Eukaryota</taxon>
        <taxon>Fungi</taxon>
        <taxon>Dikarya</taxon>
        <taxon>Ascomycota</taxon>
        <taxon>Pezizomycotina</taxon>
        <taxon>Dothideomycetes</taxon>
        <taxon>Dothideomycetidae</taxon>
        <taxon>Capnodiales</taxon>
        <taxon>Piedraiaceae</taxon>
        <taxon>Piedraia</taxon>
    </lineage>
</organism>
<dbReference type="Pfam" id="PF13857">
    <property type="entry name" value="Ank_5"/>
    <property type="match status" value="1"/>
</dbReference>
<dbReference type="InterPro" id="IPR002110">
    <property type="entry name" value="Ankyrin_rpt"/>
</dbReference>
<proteinExistence type="predicted"/>
<dbReference type="AlphaFoldDB" id="A0A6A7C627"/>
<dbReference type="PROSITE" id="PS50088">
    <property type="entry name" value="ANK_REPEAT"/>
    <property type="match status" value="1"/>
</dbReference>
<sequence length="206" mass="22312">MPSIDDLLTQVPDSPDEVLKQLHEAPELASRQDAHGYSLLHAAVSYDHADLVNALIKDYHVDINLRDEDGETALFNAESVDMAKQLLTLGIDFSATNSEGQTAADKLDDEDEQPLVAAYLKNPDETATSTPEPLRLPSGMQINVGVMDVNSAGEADPTFRQRINDLAAREDFQSPAGQQELRNLVSEAVAGIGGEVTTSSKRRKEG</sequence>
<dbReference type="Gene3D" id="1.25.40.20">
    <property type="entry name" value="Ankyrin repeat-containing domain"/>
    <property type="match status" value="1"/>
</dbReference>
<dbReference type="InterPro" id="IPR036770">
    <property type="entry name" value="Ankyrin_rpt-contain_sf"/>
</dbReference>
<dbReference type="SUPFAM" id="SSF48403">
    <property type="entry name" value="Ankyrin repeat"/>
    <property type="match status" value="1"/>
</dbReference>
<gene>
    <name evidence="4" type="ORF">K470DRAFT_164204</name>
</gene>
<evidence type="ECO:0000313" key="4">
    <source>
        <dbReference type="EMBL" id="KAF2862712.1"/>
    </source>
</evidence>
<dbReference type="OrthoDB" id="19174at2759"/>
<dbReference type="Proteomes" id="UP000799421">
    <property type="component" value="Unassembled WGS sequence"/>
</dbReference>
<keyword evidence="2 3" id="KW-0040">ANK repeat</keyword>
<evidence type="ECO:0000256" key="3">
    <source>
        <dbReference type="PROSITE-ProRule" id="PRU00023"/>
    </source>
</evidence>
<evidence type="ECO:0000313" key="5">
    <source>
        <dbReference type="Proteomes" id="UP000799421"/>
    </source>
</evidence>
<keyword evidence="1" id="KW-0677">Repeat</keyword>
<feature type="repeat" description="ANK" evidence="3">
    <location>
        <begin position="35"/>
        <end position="68"/>
    </location>
</feature>
<name>A0A6A7C627_9PEZI</name>
<evidence type="ECO:0000256" key="2">
    <source>
        <dbReference type="ARBA" id="ARBA00023043"/>
    </source>
</evidence>
<evidence type="ECO:0000256" key="1">
    <source>
        <dbReference type="ARBA" id="ARBA00022737"/>
    </source>
</evidence>
<keyword evidence="5" id="KW-1185">Reference proteome</keyword>
<dbReference type="PANTHER" id="PTHR24180">
    <property type="entry name" value="CYCLIN-DEPENDENT KINASE INHIBITOR 2C-RELATED"/>
    <property type="match status" value="1"/>
</dbReference>
<dbReference type="PANTHER" id="PTHR24180:SF57">
    <property type="entry name" value="ANKYRIN REPEAT DOMAIN-CONTAINING PROTEIN 39"/>
    <property type="match status" value="1"/>
</dbReference>
<protein>
    <submittedName>
        <fullName evidence="4">Ankyrin repeat protein</fullName>
    </submittedName>
</protein>
<accession>A0A6A7C627</accession>
<dbReference type="EMBL" id="MU005964">
    <property type="protein sequence ID" value="KAF2862712.1"/>
    <property type="molecule type" value="Genomic_DNA"/>
</dbReference>
<dbReference type="InterPro" id="IPR051637">
    <property type="entry name" value="Ank_repeat_dom-contain_49"/>
</dbReference>